<dbReference type="EMBL" id="JACEGB010000015">
    <property type="protein sequence ID" value="MBC1189454.1"/>
    <property type="molecule type" value="Genomic_DNA"/>
</dbReference>
<accession>A0A841UK20</accession>
<name>A0A841UK20_MICAE</name>
<organism evidence="2 3">
    <name type="scientific">Microcystis aeruginosa BLCC-F108</name>
    <dbReference type="NCBI Taxonomy" id="2755317"/>
    <lineage>
        <taxon>Bacteria</taxon>
        <taxon>Bacillati</taxon>
        <taxon>Cyanobacteriota</taxon>
        <taxon>Cyanophyceae</taxon>
        <taxon>Oscillatoriophycideae</taxon>
        <taxon>Chroococcales</taxon>
        <taxon>Microcystaceae</taxon>
        <taxon>Microcystis</taxon>
    </lineage>
</organism>
<reference evidence="2 3" key="1">
    <citation type="submission" date="2020-07" db="EMBL/GenBank/DDBJ databases">
        <title>Genomes of two Microcystis aeruginosa (Cyanobacteria) strains from Florida (USA) with disparate toxicogenic potential.</title>
        <authorList>
            <person name="Lefler F.W."/>
            <person name="Barbosa M."/>
            <person name="Berthold D.E."/>
            <person name="Laughinghouse H.D. IV."/>
        </authorList>
    </citation>
    <scope>NUCLEOTIDE SEQUENCE [LARGE SCALE GENOMIC DNA]</scope>
    <source>
        <strain evidence="2 3">BLCCF108</strain>
    </source>
</reference>
<dbReference type="Proteomes" id="UP000551499">
    <property type="component" value="Unassembled WGS sequence"/>
</dbReference>
<sequence>MPEISISNDLSDGRGVGLAPDQILNAVRFQLLEERKSGKPNKDELNDKISAKEGEIEENQSKIDKAKEQAKNRKREIDHWKQWFHSLPGTDRTEEQAKLDIEINWRGKEINAWQEEIGNLETKKWAIRHELEALKQQLLALEDGVYDRPIEEDPRLIHAIAAFEEAMATPK</sequence>
<evidence type="ECO:0000256" key="1">
    <source>
        <dbReference type="SAM" id="MobiDB-lite"/>
    </source>
</evidence>
<dbReference type="RefSeq" id="WP_052278224.1">
    <property type="nucleotide sequence ID" value="NZ_JACEGB010000015.1"/>
</dbReference>
<dbReference type="AlphaFoldDB" id="A0A841UK20"/>
<comment type="caution">
    <text evidence="2">The sequence shown here is derived from an EMBL/GenBank/DDBJ whole genome shotgun (WGS) entry which is preliminary data.</text>
</comment>
<feature type="region of interest" description="Disordered" evidence="1">
    <location>
        <begin position="35"/>
        <end position="71"/>
    </location>
</feature>
<proteinExistence type="predicted"/>
<evidence type="ECO:0000313" key="2">
    <source>
        <dbReference type="EMBL" id="MBC1189454.1"/>
    </source>
</evidence>
<evidence type="ECO:0000313" key="3">
    <source>
        <dbReference type="Proteomes" id="UP000551499"/>
    </source>
</evidence>
<gene>
    <name evidence="2" type="ORF">H0902_00870</name>
</gene>
<protein>
    <submittedName>
        <fullName evidence="2">Uncharacterized protein</fullName>
    </submittedName>
</protein>